<dbReference type="Gene3D" id="3.40.50.720">
    <property type="entry name" value="NAD(P)-binding Rossmann-like Domain"/>
    <property type="match status" value="2"/>
</dbReference>
<dbReference type="Proteomes" id="UP000295741">
    <property type="component" value="Unassembled WGS sequence"/>
</dbReference>
<dbReference type="AlphaFoldDB" id="A0A4R6IX06"/>
<dbReference type="InterPro" id="IPR036291">
    <property type="entry name" value="NAD(P)-bd_dom_sf"/>
</dbReference>
<evidence type="ECO:0000259" key="3">
    <source>
        <dbReference type="Pfam" id="PF02719"/>
    </source>
</evidence>
<feature type="transmembrane region" description="Helical" evidence="2">
    <location>
        <begin position="12"/>
        <end position="31"/>
    </location>
</feature>
<proteinExistence type="inferred from homology"/>
<dbReference type="Pfam" id="PF13727">
    <property type="entry name" value="CoA_binding_3"/>
    <property type="match status" value="1"/>
</dbReference>
<dbReference type="PANTHER" id="PTHR43318">
    <property type="entry name" value="UDP-N-ACETYLGLUCOSAMINE 4,6-DEHYDRATASE"/>
    <property type="match status" value="1"/>
</dbReference>
<organism evidence="4 5">
    <name type="scientific">Sediminibacterium goheungense</name>
    <dbReference type="NCBI Taxonomy" id="1086393"/>
    <lineage>
        <taxon>Bacteria</taxon>
        <taxon>Pseudomonadati</taxon>
        <taxon>Bacteroidota</taxon>
        <taxon>Chitinophagia</taxon>
        <taxon>Chitinophagales</taxon>
        <taxon>Chitinophagaceae</taxon>
        <taxon>Sediminibacterium</taxon>
    </lineage>
</organism>
<dbReference type="CDD" id="cd05237">
    <property type="entry name" value="UDP_invert_4-6DH_SDR_e"/>
    <property type="match status" value="1"/>
</dbReference>
<reference evidence="4 5" key="1">
    <citation type="submission" date="2019-03" db="EMBL/GenBank/DDBJ databases">
        <title>Genomic Encyclopedia of Archaeal and Bacterial Type Strains, Phase II (KMG-II): from individual species to whole genera.</title>
        <authorList>
            <person name="Goeker M."/>
        </authorList>
    </citation>
    <scope>NUCLEOTIDE SEQUENCE [LARGE SCALE GENOMIC DNA]</scope>
    <source>
        <strain evidence="4 5">DSM 28323</strain>
    </source>
</reference>
<keyword evidence="2" id="KW-0812">Transmembrane</keyword>
<evidence type="ECO:0000256" key="1">
    <source>
        <dbReference type="ARBA" id="ARBA00007430"/>
    </source>
</evidence>
<feature type="transmembrane region" description="Helical" evidence="2">
    <location>
        <begin position="114"/>
        <end position="138"/>
    </location>
</feature>
<name>A0A4R6IX06_9BACT</name>
<dbReference type="EMBL" id="SNWP01000011">
    <property type="protein sequence ID" value="TDO26927.1"/>
    <property type="molecule type" value="Genomic_DNA"/>
</dbReference>
<accession>A0A4R6IX06</accession>
<evidence type="ECO:0000313" key="4">
    <source>
        <dbReference type="EMBL" id="TDO26927.1"/>
    </source>
</evidence>
<comment type="similarity">
    <text evidence="1">Belongs to the polysaccharide synthase family.</text>
</comment>
<dbReference type="PANTHER" id="PTHR43318:SF1">
    <property type="entry name" value="POLYSACCHARIDE BIOSYNTHESIS PROTEIN EPSC-RELATED"/>
    <property type="match status" value="1"/>
</dbReference>
<protein>
    <submittedName>
        <fullName evidence="4">FlaA1/EpsC-like NDP-sugar epimerase</fullName>
    </submittedName>
</protein>
<dbReference type="InterPro" id="IPR003869">
    <property type="entry name" value="Polysac_CapD-like"/>
</dbReference>
<keyword evidence="2" id="KW-0472">Membrane</keyword>
<evidence type="ECO:0000256" key="2">
    <source>
        <dbReference type="SAM" id="Phobius"/>
    </source>
</evidence>
<dbReference type="SUPFAM" id="SSF51735">
    <property type="entry name" value="NAD(P)-binding Rossmann-fold domains"/>
    <property type="match status" value="2"/>
</dbReference>
<feature type="domain" description="Polysaccharide biosynthesis protein CapD-like" evidence="3">
    <location>
        <begin position="287"/>
        <end position="578"/>
    </location>
</feature>
<feature type="transmembrane region" description="Helical" evidence="2">
    <location>
        <begin position="83"/>
        <end position="108"/>
    </location>
</feature>
<dbReference type="Pfam" id="PF02719">
    <property type="entry name" value="Polysacc_synt_2"/>
    <property type="match status" value="1"/>
</dbReference>
<keyword evidence="2" id="KW-1133">Transmembrane helix</keyword>
<comment type="caution">
    <text evidence="4">The sequence shown here is derived from an EMBL/GenBank/DDBJ whole genome shotgun (WGS) entry which is preliminary data.</text>
</comment>
<sequence length="643" mass="72244">MFQKINIVPRWIVFLIDSAICGFAMVFAHLIRYNLSVEAMDWQVLSGNVLILLLINSIVFINFRTYAGIIRYTGIQDALRICYAILMTTSVLFFIGLVSTNTGGALAFPNVTLIIYGLFSFLFLISYRVLIKYVFVYLRNYKMDRKTVIIYGAGEAGFATKRVLEHDATSNVNVMAFVDDDMRKVGKVVDGIRIHHTLDLQALTLGQKIDEIILAAFAIAPSKKNELVDFCLDHGIKVLNVPPLDKWINGEFSARQLQTIKIENLLEREPIRINNEKIANQIKGKRVLVTGAAGSIGSEIVRQLLRFQPQTIILCDQAETPLHHLELELQELNFSTACITYLGDVTNEERMQEMFDMYEPHYVYHAAAYKHVPMMELCPSEAVLTNVMGTKIIADLSVKYHVQRFVMVSTDKAVNPTNVMGASKRLAECYVQSLYHSSANSGENEKFTKFITTRFGNVLGSNGSVIIRFKEQIEKGGPVTVTHPNITRFFMTIPEACQLVLEAGSMGSGGEIFVFDMGKPVPIVDLAKKMIRLYGYVPGIDIDIKYTGLRQGEKLYEELLMDSENTLPTYHEKIMIAKVRSNAIGSIQDEFAALIRLAKQKANTMDMVAKMKQLVPEFVSNNSVFAELDKKKDEGNVVAMKIS</sequence>
<dbReference type="OrthoDB" id="9803111at2"/>
<evidence type="ECO:0000313" key="5">
    <source>
        <dbReference type="Proteomes" id="UP000295741"/>
    </source>
</evidence>
<feature type="transmembrane region" description="Helical" evidence="2">
    <location>
        <begin position="43"/>
        <end position="63"/>
    </location>
</feature>
<keyword evidence="5" id="KW-1185">Reference proteome</keyword>
<dbReference type="InterPro" id="IPR051203">
    <property type="entry name" value="Polysaccharide_Synthase-Rel"/>
</dbReference>
<dbReference type="RefSeq" id="WP_133474799.1">
    <property type="nucleotide sequence ID" value="NZ_SNWP01000011.1"/>
</dbReference>
<gene>
    <name evidence="4" type="ORF">BC659_2242</name>
</gene>